<dbReference type="OrthoDB" id="9802448at2"/>
<dbReference type="SUPFAM" id="SSF53150">
    <property type="entry name" value="DNA repair protein MutS, domain II"/>
    <property type="match status" value="1"/>
</dbReference>
<keyword evidence="7 9" id="KW-0234">DNA repair</keyword>
<comment type="similarity">
    <text evidence="1 9 10">Belongs to the DNA mismatch repair MutS family.</text>
</comment>
<dbReference type="GO" id="GO:0005524">
    <property type="term" value="F:ATP binding"/>
    <property type="evidence" value="ECO:0007669"/>
    <property type="project" value="UniProtKB-UniRule"/>
</dbReference>
<dbReference type="SUPFAM" id="SSF52540">
    <property type="entry name" value="P-loop containing nucleoside triphosphate hydrolases"/>
    <property type="match status" value="1"/>
</dbReference>
<evidence type="ECO:0000256" key="7">
    <source>
        <dbReference type="ARBA" id="ARBA00023204"/>
    </source>
</evidence>
<evidence type="ECO:0000256" key="6">
    <source>
        <dbReference type="ARBA" id="ARBA00023125"/>
    </source>
</evidence>
<dbReference type="InterPro" id="IPR036187">
    <property type="entry name" value="DNA_mismatch_repair_MutS_sf"/>
</dbReference>
<dbReference type="SMART" id="SM00533">
    <property type="entry name" value="MUTSd"/>
    <property type="match status" value="1"/>
</dbReference>
<dbReference type="Pfam" id="PF05190">
    <property type="entry name" value="MutS_IV"/>
    <property type="match status" value="1"/>
</dbReference>
<dbReference type="FunFam" id="1.10.1420.10:FF:000001">
    <property type="entry name" value="DNA mismatch repair protein MutS"/>
    <property type="match status" value="1"/>
</dbReference>
<name>A0A380MPA0_9GAMM</name>
<keyword evidence="3 9" id="KW-0547">Nucleotide-binding</keyword>
<dbReference type="Gene3D" id="3.40.1170.10">
    <property type="entry name" value="DNA repair protein MutS, domain I"/>
    <property type="match status" value="1"/>
</dbReference>
<organism evidence="12 13">
    <name type="scientific">Suttonella ornithocola</name>
    <dbReference type="NCBI Taxonomy" id="279832"/>
    <lineage>
        <taxon>Bacteria</taxon>
        <taxon>Pseudomonadati</taxon>
        <taxon>Pseudomonadota</taxon>
        <taxon>Gammaproteobacteria</taxon>
        <taxon>Cardiobacteriales</taxon>
        <taxon>Cardiobacteriaceae</taxon>
        <taxon>Suttonella</taxon>
    </lineage>
</organism>
<feature type="binding site" evidence="9">
    <location>
        <begin position="612"/>
        <end position="619"/>
    </location>
    <ligand>
        <name>ATP</name>
        <dbReference type="ChEBI" id="CHEBI:30616"/>
    </ligand>
</feature>
<dbReference type="CDD" id="cd03284">
    <property type="entry name" value="ABC_MutS1"/>
    <property type="match status" value="1"/>
</dbReference>
<evidence type="ECO:0000313" key="12">
    <source>
        <dbReference type="EMBL" id="SUO94098.1"/>
    </source>
</evidence>
<dbReference type="GO" id="GO:0030983">
    <property type="term" value="F:mismatched DNA binding"/>
    <property type="evidence" value="ECO:0007669"/>
    <property type="project" value="InterPro"/>
</dbReference>
<keyword evidence="13" id="KW-1185">Reference proteome</keyword>
<dbReference type="GO" id="GO:0140664">
    <property type="term" value="F:ATP-dependent DNA damage sensor activity"/>
    <property type="evidence" value="ECO:0007669"/>
    <property type="project" value="InterPro"/>
</dbReference>
<evidence type="ECO:0000313" key="13">
    <source>
        <dbReference type="Proteomes" id="UP000254601"/>
    </source>
</evidence>
<dbReference type="InterPro" id="IPR027417">
    <property type="entry name" value="P-loop_NTPase"/>
</dbReference>
<evidence type="ECO:0000256" key="5">
    <source>
        <dbReference type="ARBA" id="ARBA00022840"/>
    </source>
</evidence>
<dbReference type="SUPFAM" id="SSF55271">
    <property type="entry name" value="DNA repair protein MutS, domain I"/>
    <property type="match status" value="1"/>
</dbReference>
<reference evidence="12 13" key="1">
    <citation type="submission" date="2018-06" db="EMBL/GenBank/DDBJ databases">
        <authorList>
            <consortium name="Pathogen Informatics"/>
            <person name="Doyle S."/>
        </authorList>
    </citation>
    <scope>NUCLEOTIDE SEQUENCE [LARGE SCALE GENOMIC DNA]</scope>
    <source>
        <strain evidence="12 13">NCTC13337</strain>
    </source>
</reference>
<dbReference type="InterPro" id="IPR007861">
    <property type="entry name" value="DNA_mismatch_repair_MutS_clamp"/>
</dbReference>
<dbReference type="InterPro" id="IPR017261">
    <property type="entry name" value="DNA_mismatch_repair_MutS/MSH"/>
</dbReference>
<dbReference type="Gene3D" id="1.10.1420.10">
    <property type="match status" value="2"/>
</dbReference>
<dbReference type="Gene3D" id="3.40.50.300">
    <property type="entry name" value="P-loop containing nucleotide triphosphate hydrolases"/>
    <property type="match status" value="1"/>
</dbReference>
<dbReference type="FunFam" id="3.40.50.300:FF:000870">
    <property type="entry name" value="MutS protein homolog 4"/>
    <property type="match status" value="1"/>
</dbReference>
<dbReference type="SMART" id="SM00534">
    <property type="entry name" value="MUTSac"/>
    <property type="match status" value="1"/>
</dbReference>
<dbReference type="PROSITE" id="PS00486">
    <property type="entry name" value="DNA_MISMATCH_REPAIR_2"/>
    <property type="match status" value="1"/>
</dbReference>
<evidence type="ECO:0000259" key="11">
    <source>
        <dbReference type="PROSITE" id="PS00486"/>
    </source>
</evidence>
<dbReference type="Pfam" id="PF05188">
    <property type="entry name" value="MutS_II"/>
    <property type="match status" value="1"/>
</dbReference>
<dbReference type="InterPro" id="IPR005748">
    <property type="entry name" value="DNA_mismatch_repair_MutS"/>
</dbReference>
<dbReference type="InterPro" id="IPR016151">
    <property type="entry name" value="DNA_mismatch_repair_MutS_N"/>
</dbReference>
<dbReference type="GO" id="GO:0005829">
    <property type="term" value="C:cytosol"/>
    <property type="evidence" value="ECO:0007669"/>
    <property type="project" value="TreeGrafter"/>
</dbReference>
<feature type="domain" description="DNA mismatch repair proteins mutS family" evidence="11">
    <location>
        <begin position="686"/>
        <end position="702"/>
    </location>
</feature>
<dbReference type="Gene3D" id="6.10.140.430">
    <property type="match status" value="1"/>
</dbReference>
<evidence type="ECO:0000256" key="3">
    <source>
        <dbReference type="ARBA" id="ARBA00022741"/>
    </source>
</evidence>
<dbReference type="InterPro" id="IPR000432">
    <property type="entry name" value="DNA_mismatch_repair_MutS_C"/>
</dbReference>
<keyword evidence="5 9" id="KW-0067">ATP-binding</keyword>
<dbReference type="Pfam" id="PF05192">
    <property type="entry name" value="MutS_III"/>
    <property type="match status" value="1"/>
</dbReference>
<keyword evidence="4 9" id="KW-0227">DNA damage</keyword>
<dbReference type="PIRSF" id="PIRSF037677">
    <property type="entry name" value="DNA_mis_repair_Msh6"/>
    <property type="match status" value="1"/>
</dbReference>
<dbReference type="PANTHER" id="PTHR11361:SF34">
    <property type="entry name" value="DNA MISMATCH REPAIR PROTEIN MSH1, MITOCHONDRIAL"/>
    <property type="match status" value="1"/>
</dbReference>
<dbReference type="InterPro" id="IPR036678">
    <property type="entry name" value="MutS_con_dom_sf"/>
</dbReference>
<dbReference type="Pfam" id="PF01624">
    <property type="entry name" value="MutS_I"/>
    <property type="match status" value="1"/>
</dbReference>
<dbReference type="Gene3D" id="3.30.420.110">
    <property type="entry name" value="MutS, connector domain"/>
    <property type="match status" value="1"/>
</dbReference>
<dbReference type="InterPro" id="IPR045076">
    <property type="entry name" value="MutS"/>
</dbReference>
<dbReference type="RefSeq" id="WP_072576361.1">
    <property type="nucleotide sequence ID" value="NZ_LWHB01000065.1"/>
</dbReference>
<dbReference type="GO" id="GO:0006298">
    <property type="term" value="P:mismatch repair"/>
    <property type="evidence" value="ECO:0007669"/>
    <property type="project" value="UniProtKB-UniRule"/>
</dbReference>
<dbReference type="FunFam" id="3.40.1170.10:FF:000001">
    <property type="entry name" value="DNA mismatch repair protein MutS"/>
    <property type="match status" value="1"/>
</dbReference>
<evidence type="ECO:0000256" key="1">
    <source>
        <dbReference type="ARBA" id="ARBA00006271"/>
    </source>
</evidence>
<accession>A0A380MPA0</accession>
<evidence type="ECO:0000256" key="9">
    <source>
        <dbReference type="HAMAP-Rule" id="MF_00096"/>
    </source>
</evidence>
<dbReference type="NCBIfam" id="TIGR01070">
    <property type="entry name" value="mutS1"/>
    <property type="match status" value="1"/>
</dbReference>
<sequence length="863" mass="96268">MTAEHTPMMQQYLGIKKDFPDILLLYRMGDFYELFYDDAKKASELLGISLTVRGKSAGEPIPMAGVPVHALETYLAKLVKLGVSAVICEQIGDPAQSKGPVERAVTRIITPGTLTDEALLDESRDNILLAIYQEKNQYFLAYADITRGDFHLSTALSEETLQAELERLRPAEILIAESHRMPNPPHHVRPRRQPDWYFDADSALHLIYNHYQIQSADSFGIAETDPALRAAGCLLQYLYDTHKQQLPPLSAPRKQQSTEYLLLDAATRRNLEIEYTLSGEAKRSLIGSLNCCRSAAGTRTFKRWINQPLTNHQAIEARLDAVKALLTLTNRSHLRDLLRQSADIERITTRIALKSARPRELGQLRDTLSLLPEIASTLQTVLADSLLLQHHHVPLTAHTENSELLTNALVEAPPLTLKDGGVFQTGYLPALDELTHLAEHSESILAEMEMREREQSGIANLKIGYNRVHGYYIDIPRSQSEHAPVTWTRRQTLKNSERYITAELKDLEDRVLHAKEQALALEKQAYEALLVQLDEHREALYQLAQALAEIDVLAAFAELAAKQQYCRPSFSDTPQLHIQEGRHPVVEIHSEQPFIANNATLSHKQRLQILTGPNMGGKSTYMRQNALIALLACAGSYVPAKSAVIGKIHRIFTRIGASDDLAGGRSTFMVEMTETANILNNADEYSLVIMDEIGRGTGTFDGLSLAWAAAEHLASKNQSLTLFATHYFELTELANRHKTIRNIHLSAVEDKENIVFLHQVQQGAASKSYGLQVARLAGVPPAVLHQARSKLRELESERERANRMMRQTDLFASSTAAPNNMAVSLPDNIQSLLDTLNETDPDNLTPKAAHELLYALKAGLSNE</sequence>
<dbReference type="InterPro" id="IPR007696">
    <property type="entry name" value="DNA_mismatch_repair_MutS_core"/>
</dbReference>
<dbReference type="SUPFAM" id="SSF48334">
    <property type="entry name" value="DNA repair protein MutS, domain III"/>
    <property type="match status" value="1"/>
</dbReference>
<gene>
    <name evidence="9 12" type="primary">mutS</name>
    <name evidence="12" type="ORF">NCTC13337_00570</name>
</gene>
<dbReference type="AlphaFoldDB" id="A0A380MPA0"/>
<dbReference type="HAMAP" id="MF_00096">
    <property type="entry name" value="MutS"/>
    <property type="match status" value="1"/>
</dbReference>
<dbReference type="PANTHER" id="PTHR11361">
    <property type="entry name" value="DNA MISMATCH REPAIR PROTEIN MUTS FAMILY MEMBER"/>
    <property type="match status" value="1"/>
</dbReference>
<evidence type="ECO:0000256" key="8">
    <source>
        <dbReference type="ARBA" id="ARBA00024647"/>
    </source>
</evidence>
<evidence type="ECO:0000256" key="2">
    <source>
        <dbReference type="ARBA" id="ARBA00021982"/>
    </source>
</evidence>
<dbReference type="InterPro" id="IPR007860">
    <property type="entry name" value="DNA_mmatch_repair_MutS_con_dom"/>
</dbReference>
<dbReference type="EMBL" id="UHIC01000001">
    <property type="protein sequence ID" value="SUO94098.1"/>
    <property type="molecule type" value="Genomic_DNA"/>
</dbReference>
<proteinExistence type="inferred from homology"/>
<evidence type="ECO:0000256" key="4">
    <source>
        <dbReference type="ARBA" id="ARBA00022763"/>
    </source>
</evidence>
<evidence type="ECO:0000256" key="10">
    <source>
        <dbReference type="RuleBase" id="RU003756"/>
    </source>
</evidence>
<dbReference type="Pfam" id="PF00488">
    <property type="entry name" value="MutS_V"/>
    <property type="match status" value="1"/>
</dbReference>
<keyword evidence="6 9" id="KW-0238">DNA-binding</keyword>
<protein>
    <recommendedName>
        <fullName evidence="2 9">DNA mismatch repair protein MutS</fullName>
    </recommendedName>
</protein>
<dbReference type="InterPro" id="IPR007695">
    <property type="entry name" value="DNA_mismatch_repair_MutS-lik_N"/>
</dbReference>
<dbReference type="GO" id="GO:0003684">
    <property type="term" value="F:damaged DNA binding"/>
    <property type="evidence" value="ECO:0007669"/>
    <property type="project" value="UniProtKB-UniRule"/>
</dbReference>
<comment type="function">
    <text evidence="8 9">This protein is involved in the repair of mismatches in DNA. It is possible that it carries out the mismatch recognition step. This protein has a weak ATPase activity.</text>
</comment>
<dbReference type="NCBIfam" id="NF003810">
    <property type="entry name" value="PRK05399.1"/>
    <property type="match status" value="1"/>
</dbReference>
<dbReference type="Proteomes" id="UP000254601">
    <property type="component" value="Unassembled WGS sequence"/>
</dbReference>